<reference evidence="2" key="1">
    <citation type="journal article" date="2019" name="Environ. Microbiol.">
        <title>Fungal ecological strategies reflected in gene transcription - a case study of two litter decomposers.</title>
        <authorList>
            <person name="Barbi F."/>
            <person name="Kohler A."/>
            <person name="Barry K."/>
            <person name="Baskaran P."/>
            <person name="Daum C."/>
            <person name="Fauchery L."/>
            <person name="Ihrmark K."/>
            <person name="Kuo A."/>
            <person name="LaButti K."/>
            <person name="Lipzen A."/>
            <person name="Morin E."/>
            <person name="Grigoriev I.V."/>
            <person name="Henrissat B."/>
            <person name="Lindahl B."/>
            <person name="Martin F."/>
        </authorList>
    </citation>
    <scope>NUCLEOTIDE SEQUENCE</scope>
    <source>
        <strain evidence="2">JB14</strain>
    </source>
</reference>
<proteinExistence type="predicted"/>
<name>A0A6A4H6B4_9AGAR</name>
<protein>
    <submittedName>
        <fullName evidence="2">Uncharacterized protein</fullName>
    </submittedName>
</protein>
<evidence type="ECO:0000313" key="2">
    <source>
        <dbReference type="EMBL" id="KAE9392735.1"/>
    </source>
</evidence>
<dbReference type="AlphaFoldDB" id="A0A6A4H6B4"/>
<organism evidence="2 3">
    <name type="scientific">Gymnopus androsaceus JB14</name>
    <dbReference type="NCBI Taxonomy" id="1447944"/>
    <lineage>
        <taxon>Eukaryota</taxon>
        <taxon>Fungi</taxon>
        <taxon>Dikarya</taxon>
        <taxon>Basidiomycota</taxon>
        <taxon>Agaricomycotina</taxon>
        <taxon>Agaricomycetes</taxon>
        <taxon>Agaricomycetidae</taxon>
        <taxon>Agaricales</taxon>
        <taxon>Marasmiineae</taxon>
        <taxon>Omphalotaceae</taxon>
        <taxon>Gymnopus</taxon>
    </lineage>
</organism>
<evidence type="ECO:0000256" key="1">
    <source>
        <dbReference type="SAM" id="MobiDB-lite"/>
    </source>
</evidence>
<feature type="region of interest" description="Disordered" evidence="1">
    <location>
        <begin position="1"/>
        <end position="47"/>
    </location>
</feature>
<feature type="compositionally biased region" description="Polar residues" evidence="1">
    <location>
        <begin position="1"/>
        <end position="24"/>
    </location>
</feature>
<dbReference type="Proteomes" id="UP000799118">
    <property type="component" value="Unassembled WGS sequence"/>
</dbReference>
<dbReference type="OrthoDB" id="3038119at2759"/>
<dbReference type="EMBL" id="ML769589">
    <property type="protein sequence ID" value="KAE9392735.1"/>
    <property type="molecule type" value="Genomic_DNA"/>
</dbReference>
<evidence type="ECO:0000313" key="3">
    <source>
        <dbReference type="Proteomes" id="UP000799118"/>
    </source>
</evidence>
<sequence>MPAKSSTKAITPSSQLRETDPSSGNRKRRAEDDDFDASKSQIYDEHGKTRRINPFKLATRLHPDLVKEMEAYIKPGAIMPNFEIRKELQIRYQVDRRHLYDYFHSRGLRVGKEDRHSNLTRSRMAKAKALAQTEVVKENSTLKPVKRIKITPVKRSTAKPATKKAIKKSTSETTVDNHAPEHMIQTGTENTILMSNTSLAVETKCDTGDCPSASSDMNIDAAVESQPSFQKDSILSTCGDFFQSPPRRFHAVSDVSTAAALAEIPSPLLENFILSGRSTPSLIDDTSSSSCKSPSPAYVQPLEKKKKDHSVFPSFSISPRSPSWIPLWIALSCTRPR</sequence>
<gene>
    <name evidence="2" type="ORF">BT96DRAFT_263941</name>
</gene>
<keyword evidence="3" id="KW-1185">Reference proteome</keyword>
<accession>A0A6A4H6B4</accession>
<feature type="region of interest" description="Disordered" evidence="1">
    <location>
        <begin position="154"/>
        <end position="175"/>
    </location>
</feature>